<gene>
    <name evidence="1" type="ORF">HA50_01745</name>
</gene>
<comment type="caution">
    <text evidence="1">The sequence shown here is derived from an EMBL/GenBank/DDBJ whole genome shotgun (WGS) entry which is preliminary data.</text>
</comment>
<protein>
    <submittedName>
        <fullName evidence="1">Uncharacterized protein</fullName>
    </submittedName>
</protein>
<proteinExistence type="predicted"/>
<dbReference type="EMBL" id="MLJI01000001">
    <property type="protein sequence ID" value="ORM92142.1"/>
    <property type="molecule type" value="Genomic_DNA"/>
</dbReference>
<accession>A0A1X1EQ88</accession>
<evidence type="ECO:0000313" key="2">
    <source>
        <dbReference type="Proteomes" id="UP000193749"/>
    </source>
</evidence>
<dbReference type="Proteomes" id="UP000193749">
    <property type="component" value="Unassembled WGS sequence"/>
</dbReference>
<organism evidence="1 2">
    <name type="scientific">Pantoea cypripedii</name>
    <name type="common">Pectobacterium cypripedii</name>
    <name type="synonym">Erwinia cypripedii</name>
    <dbReference type="NCBI Taxonomy" id="55209"/>
    <lineage>
        <taxon>Bacteria</taxon>
        <taxon>Pseudomonadati</taxon>
        <taxon>Pseudomonadota</taxon>
        <taxon>Gammaproteobacteria</taxon>
        <taxon>Enterobacterales</taxon>
        <taxon>Erwiniaceae</taxon>
        <taxon>Pantoea</taxon>
    </lineage>
</organism>
<keyword evidence="2" id="KW-1185">Reference proteome</keyword>
<dbReference type="RefSeq" id="WP_084871926.1">
    <property type="nucleotide sequence ID" value="NZ_JAGGMY010000001.1"/>
</dbReference>
<dbReference type="STRING" id="55209.HA50_01745"/>
<name>A0A1X1EQ88_PANCY</name>
<evidence type="ECO:0000313" key="1">
    <source>
        <dbReference type="EMBL" id="ORM92142.1"/>
    </source>
</evidence>
<dbReference type="AlphaFoldDB" id="A0A1X1EQ88"/>
<reference evidence="1 2" key="1">
    <citation type="journal article" date="2017" name="Antonie Van Leeuwenhoek">
        <title>Phylogenomic resolution of the bacterial genus Pantoea and its relationship with Erwinia and Tatumella.</title>
        <authorList>
            <person name="Palmer M."/>
            <person name="Steenkamp E.T."/>
            <person name="Coetzee M.P."/>
            <person name="Chan W.Y."/>
            <person name="van Zyl E."/>
            <person name="De Maayer P."/>
            <person name="Coutinho T.A."/>
            <person name="Blom J."/>
            <person name="Smits T.H."/>
            <person name="Duffy B."/>
            <person name="Venter S.N."/>
        </authorList>
    </citation>
    <scope>NUCLEOTIDE SEQUENCE [LARGE SCALE GENOMIC DNA]</scope>
    <source>
        <strain evidence="1 2">LMG 2657</strain>
    </source>
</reference>
<sequence>MSVGSVSASYGTVANNADIQWRFVQLISWNYEPLDVSNHVVDLSISATNNITLNNCKVGIKNTKQHIWEVISSQDGKIKLNNCEIKGIIYTPNHLTEAEHCLIEGKVESYHGAINLITTEIRSQDYTNVKLMPQSGFYEWICPVKDSDDAVYQFNMSEVDYYKDLLKPAIGGENLSHVAIENVDNSIRCENKCKIYGNVAILFYEEGLPTRNIEIIDSTVTGNLLNRAGDILVEKSSAKAVYSNIGKTEINDSTVEFIYTRDSNTLIHNHSVVRQGGILGGQNNEILSSTVHGSLKLLGQNLKMGKEAVVDEICLPRLDEATGFIPQITLASGATLHSLVTHDYPCRLGIEQGATFTPLNHPETLPKNLEIYYF</sequence>